<proteinExistence type="predicted"/>
<reference evidence="1 2" key="1">
    <citation type="submission" date="2022-03" db="EMBL/GenBank/DDBJ databases">
        <title>Sinomonas sp. isolated from a soil.</title>
        <authorList>
            <person name="Han J."/>
            <person name="Kim D.-U."/>
        </authorList>
    </citation>
    <scope>NUCLEOTIDE SEQUENCE [LARGE SCALE GENOMIC DNA]</scope>
    <source>
        <strain evidence="1 2">5-5</strain>
    </source>
</reference>
<evidence type="ECO:0000313" key="1">
    <source>
        <dbReference type="EMBL" id="MCH6468530.1"/>
    </source>
</evidence>
<dbReference type="RefSeq" id="WP_241050322.1">
    <property type="nucleotide sequence ID" value="NZ_JAKZBV010000001.1"/>
</dbReference>
<organism evidence="1 2">
    <name type="scientific">Sinomonas terrae</name>
    <dbReference type="NCBI Taxonomy" id="2908838"/>
    <lineage>
        <taxon>Bacteria</taxon>
        <taxon>Bacillati</taxon>
        <taxon>Actinomycetota</taxon>
        <taxon>Actinomycetes</taxon>
        <taxon>Micrococcales</taxon>
        <taxon>Micrococcaceae</taxon>
        <taxon>Sinomonas</taxon>
    </lineage>
</organism>
<name>A0ABS9TVX8_9MICC</name>
<gene>
    <name evidence="1" type="ORF">L0M17_00780</name>
</gene>
<dbReference type="EMBL" id="JAKZBV010000001">
    <property type="protein sequence ID" value="MCH6468530.1"/>
    <property type="molecule type" value="Genomic_DNA"/>
</dbReference>
<comment type="caution">
    <text evidence="1">The sequence shown here is derived from an EMBL/GenBank/DDBJ whole genome shotgun (WGS) entry which is preliminary data.</text>
</comment>
<accession>A0ABS9TVX8</accession>
<evidence type="ECO:0000313" key="2">
    <source>
        <dbReference type="Proteomes" id="UP001202922"/>
    </source>
</evidence>
<sequence>MDPDFYLRAADPETLKRQERLIPSLLEVGLSEQQARAQITRLCAGDIWCG</sequence>
<keyword evidence="2" id="KW-1185">Reference proteome</keyword>
<dbReference type="Proteomes" id="UP001202922">
    <property type="component" value="Unassembled WGS sequence"/>
</dbReference>
<protein>
    <submittedName>
        <fullName evidence="1">Uncharacterized protein</fullName>
    </submittedName>
</protein>